<reference evidence="1" key="1">
    <citation type="submission" date="2019-03" db="EMBL/GenBank/DDBJ databases">
        <title>Single cell metagenomics reveals metabolic interactions within the superorganism composed of flagellate Streblomastix strix and complex community of Bacteroidetes bacteria on its surface.</title>
        <authorList>
            <person name="Treitli S.C."/>
            <person name="Kolisko M."/>
            <person name="Husnik F."/>
            <person name="Keeling P."/>
            <person name="Hampl V."/>
        </authorList>
    </citation>
    <scope>NUCLEOTIDE SEQUENCE</scope>
    <source>
        <strain evidence="1">STM</strain>
    </source>
</reference>
<comment type="caution">
    <text evidence="1">The sequence shown here is derived from an EMBL/GenBank/DDBJ whole genome shotgun (WGS) entry which is preliminary data.</text>
</comment>
<sequence length="32" mass="3538">MGKNNIGKSIKNRKGHVITLTLPVVHLEQKPS</sequence>
<name>A0A5J4QT14_9ZZZZ</name>
<gene>
    <name evidence="1" type="ORF">EZS27_026384</name>
</gene>
<proteinExistence type="predicted"/>
<organism evidence="1">
    <name type="scientific">termite gut metagenome</name>
    <dbReference type="NCBI Taxonomy" id="433724"/>
    <lineage>
        <taxon>unclassified sequences</taxon>
        <taxon>metagenomes</taxon>
        <taxon>organismal metagenomes</taxon>
    </lineage>
</organism>
<accession>A0A5J4QT14</accession>
<dbReference type="AlphaFoldDB" id="A0A5J4QT14"/>
<protein>
    <submittedName>
        <fullName evidence="1">Uncharacterized protein</fullName>
    </submittedName>
</protein>
<evidence type="ECO:0000313" key="1">
    <source>
        <dbReference type="EMBL" id="KAA6324268.1"/>
    </source>
</evidence>
<dbReference type="EMBL" id="SNRY01002611">
    <property type="protein sequence ID" value="KAA6324268.1"/>
    <property type="molecule type" value="Genomic_DNA"/>
</dbReference>